<dbReference type="Pfam" id="PF02518">
    <property type="entry name" value="HATPase_c"/>
    <property type="match status" value="1"/>
</dbReference>
<dbReference type="EMBL" id="VFPG01000002">
    <property type="protein sequence ID" value="TQM26193.1"/>
    <property type="molecule type" value="Genomic_DNA"/>
</dbReference>
<keyword evidence="11" id="KW-1185">Reference proteome</keyword>
<keyword evidence="7" id="KW-0812">Transmembrane</keyword>
<dbReference type="InterPro" id="IPR003594">
    <property type="entry name" value="HATPase_dom"/>
</dbReference>
<comment type="caution">
    <text evidence="10">The sequence shown here is derived from an EMBL/GenBank/DDBJ whole genome shotgun (WGS) entry which is preliminary data.</text>
</comment>
<dbReference type="PANTHER" id="PTHR45436">
    <property type="entry name" value="SENSOR HISTIDINE KINASE YKOH"/>
    <property type="match status" value="1"/>
</dbReference>
<keyword evidence="4" id="KW-0808">Transferase</keyword>
<evidence type="ECO:0000256" key="5">
    <source>
        <dbReference type="ARBA" id="ARBA00022777"/>
    </source>
</evidence>
<dbReference type="InterPro" id="IPR050428">
    <property type="entry name" value="TCS_sensor_his_kinase"/>
</dbReference>
<dbReference type="Pfam" id="PF08376">
    <property type="entry name" value="NIT"/>
    <property type="match status" value="1"/>
</dbReference>
<evidence type="ECO:0000259" key="8">
    <source>
        <dbReference type="Pfam" id="PF02518"/>
    </source>
</evidence>
<dbReference type="SUPFAM" id="SSF55874">
    <property type="entry name" value="ATPase domain of HSP90 chaperone/DNA topoisomerase II/histidine kinase"/>
    <property type="match status" value="1"/>
</dbReference>
<evidence type="ECO:0000256" key="2">
    <source>
        <dbReference type="ARBA" id="ARBA00012438"/>
    </source>
</evidence>
<evidence type="ECO:0000256" key="3">
    <source>
        <dbReference type="ARBA" id="ARBA00022553"/>
    </source>
</evidence>
<evidence type="ECO:0000313" key="10">
    <source>
        <dbReference type="EMBL" id="TQM26193.1"/>
    </source>
</evidence>
<dbReference type="Gene3D" id="3.30.565.10">
    <property type="entry name" value="Histidine kinase-like ATPase, C-terminal domain"/>
    <property type="match status" value="1"/>
</dbReference>
<reference evidence="10 11" key="1">
    <citation type="submission" date="2019-06" db="EMBL/GenBank/DDBJ databases">
        <title>Sequencing the genomes of 1000 actinobacteria strains.</title>
        <authorList>
            <person name="Klenk H.-P."/>
        </authorList>
    </citation>
    <scope>NUCLEOTIDE SEQUENCE [LARGE SCALE GENOMIC DNA]</scope>
    <source>
        <strain evidence="10 11">DSM 103495</strain>
    </source>
</reference>
<dbReference type="Proteomes" id="UP000316331">
    <property type="component" value="Unassembled WGS sequence"/>
</dbReference>
<sequence length="903" mass="95313">MRVRSRPQASGAVTASAATPEPVGVGRIVRPRTIRGRLARILAVSLTLVLALLGITLAREVRSYQRSGDTVAAVSLTLVVQDLLHEAQRERGLSNGLLGGDVRLRQAVADQRAATDRALRALEAELSGAPAGSGEIRAAIGQLAGLPAVRAQVDAGRIGRAAAFQFYTDAIDALNRPRLGLDQARDAEVRHGLLALYSLGEAKEQTARERGFLNGVFAADGFEAGEYVQFLDIRAAKSAGLAAFARDATVAQRDLLDTAMRGEDATRAAESERVAIDSSAGPLVRPVDPSGWWAQMTAVIDEQRAVQQAVGDAVRQRANDLRQGAALTLAGFLIAALLAIAIEIALVVAGVRAIVRPLAALAAEADDVAGRRLPEVVAAWHAGGDTQPPRPQPVRTPPGAAAEIAAVAAALDRVQATAYDLSSEQALLRRNSTESMANLARRNQNLVRRQLGLISEFEREELDPKALSNLFELDHLATRMRRNAESLLVLVGEGSPRRWAEPIALTDVIRAGLSEVDDYRRVVLRRIDDVSITGAIVSELAHMLAELIENGLAFSPPDLEVEIYGRKLPGGYLLAVVDHGVGLPPDQLAEANARLRGDRDFLVAPTRYLGHYVVGRLARRLGIDVELTVAPVSGIVARLLLPTELLGGQRNQHAMPDGGSPERDAVGSTVEPDGTTGGFGSADERAASGVQPPSGPRQSASGSLTESSRTTLEFRAHGVGGTDDGRRAVTPASHTPTPASHTQLPPIETIGAADEFRSGRALSAGSHARLDAAVGRGPGSSGDHHARGTSPRNGRESGTAARPAHVGESPWFHAAPGDALPAVQRTRNGLVKRTKRTRSAEAVPAQRPSAPRPPAAPAVERSPEEVRGMLSAFRTGHQCAVPAANPADNTTRTANLAQSTVEQ</sequence>
<dbReference type="GO" id="GO:0000160">
    <property type="term" value="P:phosphorelay signal transduction system"/>
    <property type="evidence" value="ECO:0007669"/>
    <property type="project" value="TreeGrafter"/>
</dbReference>
<organism evidence="10 11">
    <name type="scientific">Nocardia bhagyanarayanae</name>
    <dbReference type="NCBI Taxonomy" id="1215925"/>
    <lineage>
        <taxon>Bacteria</taxon>
        <taxon>Bacillati</taxon>
        <taxon>Actinomycetota</taxon>
        <taxon>Actinomycetes</taxon>
        <taxon>Mycobacteriales</taxon>
        <taxon>Nocardiaceae</taxon>
        <taxon>Nocardia</taxon>
    </lineage>
</organism>
<evidence type="ECO:0000313" key="11">
    <source>
        <dbReference type="Proteomes" id="UP000316331"/>
    </source>
</evidence>
<name>A0A543EX78_9NOCA</name>
<evidence type="ECO:0000256" key="6">
    <source>
        <dbReference type="SAM" id="MobiDB-lite"/>
    </source>
</evidence>
<feature type="region of interest" description="Disordered" evidence="6">
    <location>
        <begin position="771"/>
        <end position="863"/>
    </location>
</feature>
<keyword evidence="7" id="KW-1133">Transmembrane helix</keyword>
<dbReference type="InterPro" id="IPR013587">
    <property type="entry name" value="Nitrate/nitrite_sensing"/>
</dbReference>
<feature type="compositionally biased region" description="Polar residues" evidence="6">
    <location>
        <begin position="732"/>
        <end position="743"/>
    </location>
</feature>
<evidence type="ECO:0000256" key="7">
    <source>
        <dbReference type="SAM" id="Phobius"/>
    </source>
</evidence>
<comment type="catalytic activity">
    <reaction evidence="1">
        <text>ATP + protein L-histidine = ADP + protein N-phospho-L-histidine.</text>
        <dbReference type="EC" id="2.7.13.3"/>
    </reaction>
</comment>
<dbReference type="InterPro" id="IPR036890">
    <property type="entry name" value="HATPase_C_sf"/>
</dbReference>
<evidence type="ECO:0000256" key="4">
    <source>
        <dbReference type="ARBA" id="ARBA00022679"/>
    </source>
</evidence>
<feature type="region of interest" description="Disordered" evidence="6">
    <location>
        <begin position="649"/>
        <end position="746"/>
    </location>
</feature>
<keyword evidence="5 10" id="KW-0418">Kinase</keyword>
<dbReference type="PANTHER" id="PTHR45436:SF5">
    <property type="entry name" value="SENSOR HISTIDINE KINASE TRCS"/>
    <property type="match status" value="1"/>
</dbReference>
<dbReference type="AlphaFoldDB" id="A0A543EX78"/>
<keyword evidence="3" id="KW-0597">Phosphoprotein</keyword>
<protein>
    <recommendedName>
        <fullName evidence="2">histidine kinase</fullName>
        <ecNumber evidence="2">2.7.13.3</ecNumber>
    </recommendedName>
</protein>
<feature type="compositionally biased region" description="Polar residues" evidence="6">
    <location>
        <begin position="887"/>
        <end position="903"/>
    </location>
</feature>
<evidence type="ECO:0000256" key="1">
    <source>
        <dbReference type="ARBA" id="ARBA00000085"/>
    </source>
</evidence>
<feature type="region of interest" description="Disordered" evidence="6">
    <location>
        <begin position="881"/>
        <end position="903"/>
    </location>
</feature>
<feature type="transmembrane region" description="Helical" evidence="7">
    <location>
        <begin position="38"/>
        <end position="58"/>
    </location>
</feature>
<proteinExistence type="predicted"/>
<dbReference type="EC" id="2.7.13.3" evidence="2"/>
<feature type="compositionally biased region" description="Polar residues" evidence="6">
    <location>
        <begin position="696"/>
        <end position="711"/>
    </location>
</feature>
<feature type="domain" description="Nitrate/nitrite sensing protein" evidence="9">
    <location>
        <begin position="82"/>
        <end position="314"/>
    </location>
</feature>
<gene>
    <name evidence="10" type="ORF">FB390_6373</name>
</gene>
<accession>A0A543EX78</accession>
<dbReference type="GO" id="GO:0005886">
    <property type="term" value="C:plasma membrane"/>
    <property type="evidence" value="ECO:0007669"/>
    <property type="project" value="TreeGrafter"/>
</dbReference>
<dbReference type="GO" id="GO:0004673">
    <property type="term" value="F:protein histidine kinase activity"/>
    <property type="evidence" value="ECO:0007669"/>
    <property type="project" value="UniProtKB-EC"/>
</dbReference>
<evidence type="ECO:0000259" key="9">
    <source>
        <dbReference type="Pfam" id="PF08376"/>
    </source>
</evidence>
<feature type="domain" description="Histidine kinase/HSP90-like ATPase" evidence="8">
    <location>
        <begin position="539"/>
        <end position="643"/>
    </location>
</feature>
<keyword evidence="7" id="KW-0472">Membrane</keyword>